<evidence type="ECO:0000313" key="3">
    <source>
        <dbReference type="Proteomes" id="UP000197781"/>
    </source>
</evidence>
<name>A0A220MK71_9BACL</name>
<reference evidence="2 3" key="1">
    <citation type="submission" date="2016-11" db="EMBL/GenBank/DDBJ databases">
        <authorList>
            <person name="Jaros S."/>
            <person name="Januszkiewicz K."/>
            <person name="Wedrychowicz H."/>
        </authorList>
    </citation>
    <scope>NUCLEOTIDE SEQUENCE [LARGE SCALE GENOMIC DNA]</scope>
    <source>
        <strain evidence="2 3">NF2</strain>
    </source>
</reference>
<protein>
    <submittedName>
        <fullName evidence="2">2-hydroxyglutaryl-CoA dehydratase</fullName>
    </submittedName>
</protein>
<dbReference type="EMBL" id="CP018145">
    <property type="protein sequence ID" value="ASJ55447.1"/>
    <property type="molecule type" value="Genomic_DNA"/>
</dbReference>
<evidence type="ECO:0000313" key="2">
    <source>
        <dbReference type="EMBL" id="ASJ55447.1"/>
    </source>
</evidence>
<gene>
    <name evidence="2" type="ORF">BP422_18990</name>
</gene>
<dbReference type="RefSeq" id="WP_088909116.1">
    <property type="nucleotide sequence ID" value="NZ_CP018145.1"/>
</dbReference>
<sequence>MTTSKVLPNDSKSNHSTDESKLLHFQAEQELALGLEQAKRTQWFDPVPRQFLMKDKATTTILFGGLTMAHDFLVEGVLKGLGYTVKHMDCPDTESLRFGKEFGNRGQCNPTYFTVGNLIKYLHHLREVEGKSKEEIVSNYLFITSGSCGPCRFGTYVTEYRKALRDAGFDGFRVLLFQQQNGLKQATGGESALKLDTSFFAGFLKAVLLGDILNAIAYRIRPYEVEAGSTDAALARCKQFLYDALRQRKWLIPALIRCRKELEAIKVDRTQVKPKVSIIGEFWAMTTEGDGNYQLQRFLEQEGAEVEVQSITAWILFLIWEGRYDTQKRIRLRGEDSGRYGLEGKNPVVRLRMLAIADRAIRVLFQVYAKTIGLNGYHLPDMDEIAEVSHQHYNNHVRGGEGHMEVGKLILNVAKRKVNMTLSVKPFGCMPSSGVSDGVQSLITEKYPDAIFLPIETTGDGAINVYSRIQMMLFKAKQAAQKEFDDALTKKDITVEQLRSVSISTSTHPLRKSRHVVACTAANTVYGMRGFMSWYSLRRNKEEVKGV</sequence>
<dbReference type="AlphaFoldDB" id="A0A220MK71"/>
<dbReference type="KEGG" id="bfm:BP422_18990"/>
<feature type="region of interest" description="Disordered" evidence="1">
    <location>
        <begin position="1"/>
        <end position="20"/>
    </location>
</feature>
<dbReference type="PANTHER" id="PTHR32329">
    <property type="entry name" value="BIFUNCTIONAL PROTEIN [INCLUDES 2-HYDROXYACYL-COA DEHYDRATASE (N-TER) AND ITS ACTIVATOR DOMAIN (C_TERM)-RELATED"/>
    <property type="match status" value="1"/>
</dbReference>
<dbReference type="PANTHER" id="PTHR32329:SF2">
    <property type="entry name" value="BIFUNCTIONAL PROTEIN [INCLUDES 2-HYDROXYACYL-COA DEHYDRATASE (N-TER) AND ITS ACTIVATOR DOMAIN (C_TERM)"/>
    <property type="match status" value="1"/>
</dbReference>
<organism evidence="2 3">
    <name type="scientific">Brevibacillus formosus</name>
    <dbReference type="NCBI Taxonomy" id="54913"/>
    <lineage>
        <taxon>Bacteria</taxon>
        <taxon>Bacillati</taxon>
        <taxon>Bacillota</taxon>
        <taxon>Bacilli</taxon>
        <taxon>Bacillales</taxon>
        <taxon>Paenibacillaceae</taxon>
        <taxon>Brevibacillus</taxon>
    </lineage>
</organism>
<dbReference type="InterPro" id="IPR051805">
    <property type="entry name" value="Dehydratase_Activator_Redct"/>
</dbReference>
<accession>A0A220MK71</accession>
<dbReference type="Proteomes" id="UP000197781">
    <property type="component" value="Chromosome"/>
</dbReference>
<proteinExistence type="predicted"/>
<evidence type="ECO:0000256" key="1">
    <source>
        <dbReference type="SAM" id="MobiDB-lite"/>
    </source>
</evidence>